<name>A0ABD0LHN6_9CAEN</name>
<keyword evidence="1" id="KW-0732">Signal</keyword>
<comment type="caution">
    <text evidence="2">The sequence shown here is derived from an EMBL/GenBank/DDBJ whole genome shotgun (WGS) entry which is preliminary data.</text>
</comment>
<proteinExistence type="predicted"/>
<evidence type="ECO:0000313" key="3">
    <source>
        <dbReference type="Proteomes" id="UP001519460"/>
    </source>
</evidence>
<sequence length="115" mass="12191">ADSIMAFTTVIVCCLLIAVAISSPLDERSAGVKVVQLNKAQEKQAADSLITILEGTVTKLKDAEADSARRSADSQGLEVTVDSDADLTRRAAAGGRVCVRWKILGSKGRICVEWS</sequence>
<evidence type="ECO:0000256" key="1">
    <source>
        <dbReference type="SAM" id="SignalP"/>
    </source>
</evidence>
<feature type="chain" id="PRO_5044756659" evidence="1">
    <location>
        <begin position="23"/>
        <end position="115"/>
    </location>
</feature>
<dbReference type="Proteomes" id="UP001519460">
    <property type="component" value="Unassembled WGS sequence"/>
</dbReference>
<organism evidence="2 3">
    <name type="scientific">Batillaria attramentaria</name>
    <dbReference type="NCBI Taxonomy" id="370345"/>
    <lineage>
        <taxon>Eukaryota</taxon>
        <taxon>Metazoa</taxon>
        <taxon>Spiralia</taxon>
        <taxon>Lophotrochozoa</taxon>
        <taxon>Mollusca</taxon>
        <taxon>Gastropoda</taxon>
        <taxon>Caenogastropoda</taxon>
        <taxon>Sorbeoconcha</taxon>
        <taxon>Cerithioidea</taxon>
        <taxon>Batillariidae</taxon>
        <taxon>Batillaria</taxon>
    </lineage>
</organism>
<feature type="non-terminal residue" evidence="2">
    <location>
        <position position="1"/>
    </location>
</feature>
<gene>
    <name evidence="2" type="ORF">BaRGS_00009825</name>
</gene>
<protein>
    <submittedName>
        <fullName evidence="2">Uncharacterized protein</fullName>
    </submittedName>
</protein>
<reference evidence="2 3" key="1">
    <citation type="journal article" date="2023" name="Sci. Data">
        <title>Genome assembly of the Korean intertidal mud-creeper Batillaria attramentaria.</title>
        <authorList>
            <person name="Patra A.K."/>
            <person name="Ho P.T."/>
            <person name="Jun S."/>
            <person name="Lee S.J."/>
            <person name="Kim Y."/>
            <person name="Won Y.J."/>
        </authorList>
    </citation>
    <scope>NUCLEOTIDE SEQUENCE [LARGE SCALE GENOMIC DNA]</scope>
    <source>
        <strain evidence="2">Wonlab-2016</strain>
    </source>
</reference>
<dbReference type="AlphaFoldDB" id="A0ABD0LHN6"/>
<dbReference type="EMBL" id="JACVVK020000047">
    <property type="protein sequence ID" value="KAK7499016.1"/>
    <property type="molecule type" value="Genomic_DNA"/>
</dbReference>
<evidence type="ECO:0000313" key="2">
    <source>
        <dbReference type="EMBL" id="KAK7499016.1"/>
    </source>
</evidence>
<feature type="signal peptide" evidence="1">
    <location>
        <begin position="1"/>
        <end position="22"/>
    </location>
</feature>
<keyword evidence="3" id="KW-1185">Reference proteome</keyword>
<accession>A0ABD0LHN6</accession>